<evidence type="ECO:0000256" key="10">
    <source>
        <dbReference type="SAM" id="Phobius"/>
    </source>
</evidence>
<dbReference type="InterPro" id="IPR008979">
    <property type="entry name" value="Galactose-bd-like_sf"/>
</dbReference>
<dbReference type="InterPro" id="IPR022519">
    <property type="entry name" value="Gloeo/Verruco_rpt"/>
</dbReference>
<reference evidence="12 13" key="1">
    <citation type="submission" date="2018-03" db="EMBL/GenBank/DDBJ databases">
        <title>Adhaeribacter sp. HMF7605 Genome sequencing and assembly.</title>
        <authorList>
            <person name="Kang H."/>
            <person name="Kang J."/>
            <person name="Cha I."/>
            <person name="Kim H."/>
            <person name="Joh K."/>
        </authorList>
    </citation>
    <scope>NUCLEOTIDE SEQUENCE [LARGE SCALE GENOMIC DNA]</scope>
    <source>
        <strain evidence="12 13">HMF7605</strain>
    </source>
</reference>
<dbReference type="AlphaFoldDB" id="A0A2T2Y8P6"/>
<accession>A0A2T2Y8P6</accession>
<dbReference type="GO" id="GO:0030246">
    <property type="term" value="F:carbohydrate binding"/>
    <property type="evidence" value="ECO:0007669"/>
    <property type="project" value="InterPro"/>
</dbReference>
<keyword evidence="3 10" id="KW-0812">Transmembrane</keyword>
<dbReference type="Gene3D" id="2.60.120.430">
    <property type="entry name" value="Galactose-binding lectin"/>
    <property type="match status" value="1"/>
</dbReference>
<keyword evidence="7 10" id="KW-0472">Membrane</keyword>
<keyword evidence="9" id="KW-0119">Carbohydrate metabolism</keyword>
<evidence type="ECO:0000256" key="2">
    <source>
        <dbReference type="ARBA" id="ARBA00009141"/>
    </source>
</evidence>
<evidence type="ECO:0000256" key="5">
    <source>
        <dbReference type="ARBA" id="ARBA00022824"/>
    </source>
</evidence>
<evidence type="ECO:0000313" key="12">
    <source>
        <dbReference type="EMBL" id="PSR51902.1"/>
    </source>
</evidence>
<keyword evidence="6 10" id="KW-1133">Transmembrane helix</keyword>
<protein>
    <recommendedName>
        <fullName evidence="11">Malectin domain-containing protein</fullName>
    </recommendedName>
</protein>
<evidence type="ECO:0000256" key="4">
    <source>
        <dbReference type="ARBA" id="ARBA00022729"/>
    </source>
</evidence>
<dbReference type="SUPFAM" id="SSF49785">
    <property type="entry name" value="Galactose-binding domain-like"/>
    <property type="match status" value="1"/>
</dbReference>
<keyword evidence="8" id="KW-0325">Glycoprotein</keyword>
<sequence length="1110" mass="118738">MKLFLSYYSQNYTSRGGCISSLLILHNLFFTLIKVSGILIAKILGFLMGLWIIIHPTPILAQEVLLGLTSTYGPQGGGTAFSIKSDGSGFAVHKTFTKLGSNPKAELMQAKDGNFYGMTSAGGANNLGTIFKMAPDGSITILHDFNGFEGNAPEGNNLIQAADGNFYGMTSSGGLNNNGAEPGVAFKITPRGEYKVIYTFTRNNGYRPYGDLLQGPDGNFYGLTFYGGTFDMGTIFKLSPTGKHTVLHHFNGTSRGGRPDGSLVRGKDGNFYGLTTLGGANQYGTIFKITLSGTFTLLHTFEITTGGTPVGNLVQGKDGEFYGFTRYGGENFGGTIYRISPTGGYKVIYHFTYGGEIGDTPKRGLLRGKDGSLYGTTMNGGYWGNGTLFKLTTNGTVGVLHSFSPLEEGGRAGGLMQGTDGYLYGMNEIGGPQNDGIIYRIMPTGKNFKILMALPGTFGGVASRGSLVQGQDGFFYGMTEYGGTYNYGTIFKLCSDGSYTILRSLDDLNDGGLPVGDLLLGKDGNFYGLTRHGGVNGSGTYFRITPRGDFTVLYSFQNDDSGYSPWGSLVDGNDGYYYGMTQAGGHMLSGVIFRVTPTGSYEVLHSLNNYEEGSSPRGNLVKGKDGNFYGLTNVGGDYNMGTFFKVTPNGKFTKLHSFNQYDQGDHPAGSLVVGKNGNFYGMTSRGGKDGFGTIFTITPTGKITILKYLVNEYADGANPSGSLVMDKEGNFYGLTSGGGHNYSGTIFKITPAGKYTIMHHLQPVTDGKNPVGSLIFQKATPVANSQNVTTAINTPKSITLSGTGASPLIYKIVSLPKNGTLSGSGAKRTYRPKAGFTSTDSFTFRVIWGCQSSVPKTIFITVGTEVTKAIRINAGGTALTTSLGSFVADTYFVGATSISATSGTIDNTTDGNLYKTNRRATNSDGSFQYTIPVNNGSYMVKLHFAEIYYTTAGKRKFNVTAEGTGWLTNYDIFASAKGARKAVNVSKKITVTDGFLNLQFISVVDKACVAAIEILPISKAEQHIDTSPVILATRLYPNPVIDKFTVDLKVPAEELVTSLLSADGLSLGLNTHRLIATNQLEFPVSHLRPGLYSLLVYTSTGQQVLRFIKK</sequence>
<dbReference type="PANTHER" id="PTHR13460">
    <property type="match status" value="1"/>
</dbReference>
<dbReference type="NCBIfam" id="TIGR03803">
    <property type="entry name" value="Gloeo_Verruco"/>
    <property type="match status" value="13"/>
</dbReference>
<keyword evidence="5" id="KW-0256">Endoplasmic reticulum</keyword>
<keyword evidence="13" id="KW-1185">Reference proteome</keyword>
<dbReference type="Pfam" id="PF17963">
    <property type="entry name" value="Big_9"/>
    <property type="match status" value="1"/>
</dbReference>
<comment type="similarity">
    <text evidence="2">Belongs to the malectin family.</text>
</comment>
<dbReference type="InterPro" id="IPR021720">
    <property type="entry name" value="Malectin_dom"/>
</dbReference>
<evidence type="ECO:0000256" key="7">
    <source>
        <dbReference type="ARBA" id="ARBA00023136"/>
    </source>
</evidence>
<dbReference type="Proteomes" id="UP000240357">
    <property type="component" value="Unassembled WGS sequence"/>
</dbReference>
<evidence type="ECO:0000256" key="8">
    <source>
        <dbReference type="ARBA" id="ARBA00023180"/>
    </source>
</evidence>
<organism evidence="12 13">
    <name type="scientific">Adhaeribacter arboris</name>
    <dbReference type="NCBI Taxonomy" id="2072846"/>
    <lineage>
        <taxon>Bacteria</taxon>
        <taxon>Pseudomonadati</taxon>
        <taxon>Bacteroidota</taxon>
        <taxon>Cytophagia</taxon>
        <taxon>Cytophagales</taxon>
        <taxon>Hymenobacteraceae</taxon>
        <taxon>Adhaeribacter</taxon>
    </lineage>
</organism>
<feature type="transmembrane region" description="Helical" evidence="10">
    <location>
        <begin position="12"/>
        <end position="30"/>
    </location>
</feature>
<proteinExistence type="inferred from homology"/>
<dbReference type="Pfam" id="PF11721">
    <property type="entry name" value="Malectin"/>
    <property type="match status" value="1"/>
</dbReference>
<evidence type="ECO:0000256" key="9">
    <source>
        <dbReference type="ARBA" id="ARBA00023277"/>
    </source>
</evidence>
<comment type="caution">
    <text evidence="12">The sequence shown here is derived from an EMBL/GenBank/DDBJ whole genome shotgun (WGS) entry which is preliminary data.</text>
</comment>
<dbReference type="Gene3D" id="2.60.40.3440">
    <property type="match status" value="1"/>
</dbReference>
<evidence type="ECO:0000256" key="1">
    <source>
        <dbReference type="ARBA" id="ARBA00004115"/>
    </source>
</evidence>
<dbReference type="InterPro" id="IPR039155">
    <property type="entry name" value="MLEC"/>
</dbReference>
<gene>
    <name evidence="12" type="ORF">AHMF7605_28755</name>
</gene>
<feature type="domain" description="Malectin" evidence="11">
    <location>
        <begin position="869"/>
        <end position="1008"/>
    </location>
</feature>
<evidence type="ECO:0000256" key="6">
    <source>
        <dbReference type="ARBA" id="ARBA00022989"/>
    </source>
</evidence>
<comment type="subcellular location">
    <subcellularLocation>
        <location evidence="1">Endoplasmic reticulum membrane</location>
        <topology evidence="1">Single-pass type I membrane protein</topology>
    </subcellularLocation>
</comment>
<name>A0A2T2Y8P6_9BACT</name>
<evidence type="ECO:0000313" key="13">
    <source>
        <dbReference type="Proteomes" id="UP000240357"/>
    </source>
</evidence>
<dbReference type="SUPFAM" id="SSF63829">
    <property type="entry name" value="Calcium-dependent phosphotriesterase"/>
    <property type="match status" value="2"/>
</dbReference>
<dbReference type="EMBL" id="PYFT01000002">
    <property type="protein sequence ID" value="PSR51902.1"/>
    <property type="molecule type" value="Genomic_DNA"/>
</dbReference>
<keyword evidence="4" id="KW-0732">Signal</keyword>
<evidence type="ECO:0000256" key="3">
    <source>
        <dbReference type="ARBA" id="ARBA00022692"/>
    </source>
</evidence>
<dbReference type="GO" id="GO:0016020">
    <property type="term" value="C:membrane"/>
    <property type="evidence" value="ECO:0007669"/>
    <property type="project" value="TreeGrafter"/>
</dbReference>
<dbReference type="PANTHER" id="PTHR13460:SF0">
    <property type="entry name" value="MALECTIN"/>
    <property type="match status" value="1"/>
</dbReference>
<evidence type="ECO:0000259" key="11">
    <source>
        <dbReference type="Pfam" id="PF11721"/>
    </source>
</evidence>